<feature type="active site" description="O-isoaspartyl threonine intermediate" evidence="4">
    <location>
        <position position="33"/>
    </location>
</feature>
<dbReference type="SUPFAM" id="SSF53774">
    <property type="entry name" value="Glutaminase/Asparaginase"/>
    <property type="match status" value="1"/>
</dbReference>
<dbReference type="SMART" id="SM00870">
    <property type="entry name" value="Asparaginase"/>
    <property type="match status" value="1"/>
</dbReference>
<evidence type="ECO:0000256" key="9">
    <source>
        <dbReference type="SAM" id="SignalP"/>
    </source>
</evidence>
<keyword evidence="14" id="KW-1185">Reference proteome</keyword>
<dbReference type="PRINTS" id="PR00139">
    <property type="entry name" value="ASNGLNASE"/>
</dbReference>
<dbReference type="PROSITE" id="PS51732">
    <property type="entry name" value="ASN_GLN_ASE_3"/>
    <property type="match status" value="1"/>
</dbReference>
<feature type="domain" description="L-asparaginase N-terminal" evidence="10">
    <location>
        <begin position="24"/>
        <end position="216"/>
    </location>
</feature>
<dbReference type="PANTHER" id="PTHR11707">
    <property type="entry name" value="L-ASPARAGINASE"/>
    <property type="match status" value="1"/>
</dbReference>
<dbReference type="EMBL" id="NXFY01000016">
    <property type="protein sequence ID" value="PHO17520.1"/>
    <property type="molecule type" value="Genomic_DNA"/>
</dbReference>
<proteinExistence type="inferred from homology"/>
<dbReference type="InterPro" id="IPR020827">
    <property type="entry name" value="Asparaginase/glutaminase_AS1"/>
</dbReference>
<reference evidence="13 14" key="1">
    <citation type="submission" date="2017-09" db="EMBL/GenBank/DDBJ databases">
        <title>Arcobacter canalis sp. nov., a new species isolated from a water canal contaminated with urban sewage.</title>
        <authorList>
            <person name="Perez-Cataluna A."/>
            <person name="Salas-Masso N."/>
            <person name="Figueras M.J."/>
        </authorList>
    </citation>
    <scope>NUCLEOTIDE SEQUENCE [LARGE SCALE GENOMIC DNA]</scope>
    <source>
        <strain evidence="13 14">F98-3</strain>
    </source>
</reference>
<evidence type="ECO:0000313" key="13">
    <source>
        <dbReference type="EMBL" id="PHO17520.1"/>
    </source>
</evidence>
<dbReference type="InterPro" id="IPR006034">
    <property type="entry name" value="Asparaginase/glutaminase-like"/>
</dbReference>
<dbReference type="Pfam" id="PF17763">
    <property type="entry name" value="Asparaginase_C"/>
    <property type="match status" value="1"/>
</dbReference>
<feature type="domain" description="Asparaginase/glutaminase C-terminal" evidence="11">
    <location>
        <begin position="236"/>
        <end position="346"/>
    </location>
</feature>
<dbReference type="InterPro" id="IPR004550">
    <property type="entry name" value="AsnASE_II"/>
</dbReference>
<dbReference type="InterPro" id="IPR027475">
    <property type="entry name" value="Asparaginase/glutaminase_AS2"/>
</dbReference>
<gene>
    <name evidence="13" type="primary">ansB</name>
    <name evidence="12" type="ORF">AMOL_2524</name>
    <name evidence="13" type="ORF">CPU12_10145</name>
</gene>
<evidence type="ECO:0000256" key="3">
    <source>
        <dbReference type="ARBA" id="ARBA00030414"/>
    </source>
</evidence>
<evidence type="ECO:0000256" key="5">
    <source>
        <dbReference type="PIRSR" id="PIRSR001220-2"/>
    </source>
</evidence>
<dbReference type="FunFam" id="3.40.50.1170:FF:000001">
    <property type="entry name" value="L-asparaginase 2"/>
    <property type="match status" value="1"/>
</dbReference>
<dbReference type="Proteomes" id="UP000221222">
    <property type="component" value="Unassembled WGS sequence"/>
</dbReference>
<dbReference type="InterPro" id="IPR040919">
    <property type="entry name" value="Asparaginase_C"/>
</dbReference>
<feature type="chain" id="PRO_5044573545" description="L-asparagine amidohydrolase" evidence="9">
    <location>
        <begin position="22"/>
        <end position="349"/>
    </location>
</feature>
<dbReference type="PIRSF" id="PIRSF001220">
    <property type="entry name" value="L-ASNase_gatD"/>
    <property type="match status" value="1"/>
</dbReference>
<dbReference type="InterPro" id="IPR027473">
    <property type="entry name" value="L-asparaginase_C"/>
</dbReference>
<evidence type="ECO:0000256" key="1">
    <source>
        <dbReference type="ARBA" id="ARBA00010518"/>
    </source>
</evidence>
<dbReference type="PIRSF" id="PIRSF500176">
    <property type="entry name" value="L_ASNase"/>
    <property type="match status" value="1"/>
</dbReference>
<dbReference type="GO" id="GO:0004067">
    <property type="term" value="F:asparaginase activity"/>
    <property type="evidence" value="ECO:0007669"/>
    <property type="project" value="UniProtKB-UniRule"/>
</dbReference>
<evidence type="ECO:0000313" key="12">
    <source>
        <dbReference type="EMBL" id="AXX93466.1"/>
    </source>
</evidence>
<evidence type="ECO:0000256" key="6">
    <source>
        <dbReference type="PROSITE-ProRule" id="PRU10099"/>
    </source>
</evidence>
<protein>
    <recommendedName>
        <fullName evidence="3">L-asparagine amidohydrolase</fullName>
    </recommendedName>
</protein>
<evidence type="ECO:0000256" key="8">
    <source>
        <dbReference type="RuleBase" id="RU004456"/>
    </source>
</evidence>
<dbReference type="PROSITE" id="PS00144">
    <property type="entry name" value="ASN_GLN_ASE_1"/>
    <property type="match status" value="1"/>
</dbReference>
<dbReference type="Gene3D" id="3.40.50.40">
    <property type="match status" value="1"/>
</dbReference>
<comment type="similarity">
    <text evidence="1 8">Belongs to the asparaginase 1 family.</text>
</comment>
<evidence type="ECO:0000313" key="15">
    <source>
        <dbReference type="Proteomes" id="UP000262712"/>
    </source>
</evidence>
<keyword evidence="2 13" id="KW-0378">Hydrolase</keyword>
<evidence type="ECO:0000259" key="11">
    <source>
        <dbReference type="Pfam" id="PF17763"/>
    </source>
</evidence>
<dbReference type="EMBL" id="CP032098">
    <property type="protein sequence ID" value="AXX93466.1"/>
    <property type="molecule type" value="Genomic_DNA"/>
</dbReference>
<evidence type="ECO:0000313" key="14">
    <source>
        <dbReference type="Proteomes" id="UP000221222"/>
    </source>
</evidence>
<evidence type="ECO:0000256" key="4">
    <source>
        <dbReference type="PIRSR" id="PIRSR001220-1"/>
    </source>
</evidence>
<keyword evidence="9" id="KW-0732">Signal</keyword>
<evidence type="ECO:0000256" key="7">
    <source>
        <dbReference type="PROSITE-ProRule" id="PRU10100"/>
    </source>
</evidence>
<dbReference type="Gene3D" id="3.40.50.1170">
    <property type="entry name" value="L-asparaginase, N-terminal domain"/>
    <property type="match status" value="1"/>
</dbReference>
<feature type="active site" evidence="6">
    <location>
        <position position="33"/>
    </location>
</feature>
<organism evidence="13 14">
    <name type="scientific">Malaciobacter molluscorum LMG 25693</name>
    <dbReference type="NCBI Taxonomy" id="870501"/>
    <lineage>
        <taxon>Bacteria</taxon>
        <taxon>Pseudomonadati</taxon>
        <taxon>Campylobacterota</taxon>
        <taxon>Epsilonproteobacteria</taxon>
        <taxon>Campylobacterales</taxon>
        <taxon>Arcobacteraceae</taxon>
        <taxon>Malaciobacter</taxon>
    </lineage>
</organism>
<dbReference type="CDD" id="cd08964">
    <property type="entry name" value="L-asparaginase_II"/>
    <property type="match status" value="1"/>
</dbReference>
<dbReference type="KEGG" id="amol:AMOL_2524"/>
<dbReference type="NCBIfam" id="TIGR00520">
    <property type="entry name" value="asnASE_II"/>
    <property type="match status" value="1"/>
</dbReference>
<dbReference type="GO" id="GO:0006528">
    <property type="term" value="P:asparagine metabolic process"/>
    <property type="evidence" value="ECO:0007669"/>
    <property type="project" value="InterPro"/>
</dbReference>
<dbReference type="AlphaFoldDB" id="A0A2G1DGE4"/>
<evidence type="ECO:0000259" key="10">
    <source>
        <dbReference type="Pfam" id="PF00710"/>
    </source>
</evidence>
<evidence type="ECO:0000256" key="2">
    <source>
        <dbReference type="ARBA" id="ARBA00022801"/>
    </source>
</evidence>
<name>A0A2G1DGE4_9BACT</name>
<dbReference type="Proteomes" id="UP000262712">
    <property type="component" value="Chromosome"/>
</dbReference>
<dbReference type="InterPro" id="IPR027474">
    <property type="entry name" value="L-asparaginase_N"/>
</dbReference>
<dbReference type="InterPro" id="IPR037152">
    <property type="entry name" value="L-asparaginase_N_sf"/>
</dbReference>
<sequence length="349" mass="37551">MNKLLKTVVSFAFLGTSLLMAKPNITILATGGTIAGAGDSATKSAYSAGAVTVDKLISAVPSINKMANIKGEQISNIGSQEMNNKVWLKLAKRVNELLKKDDVDGVVITHGTDTMESTSYFLDLTVKSKKPIVFVGAMRSGSSMSADGPMNIYNAVSVAINKQSYGKGVVVVMNDEIHSAREVTKVNTSNVNAFSSVNTGKIGTVYYGDVHYYMAPLRKHTYQTEFNIEKINSLPRVDILYGHANDSDVFVKAAVKAGAKGIIHAGMGNGNPYPTTQTALANAVKEGVVVARTSRVGSGRTNLHGEVDDAKYGFIVTDNLNAQKARILLMLGLTKTHDKKELQKMFFEY</sequence>
<accession>A0A2G1DGE4</accession>
<dbReference type="PROSITE" id="PS00917">
    <property type="entry name" value="ASN_GLN_ASE_2"/>
    <property type="match status" value="1"/>
</dbReference>
<feature type="signal peptide" evidence="9">
    <location>
        <begin position="1"/>
        <end position="21"/>
    </location>
</feature>
<dbReference type="Pfam" id="PF00710">
    <property type="entry name" value="Asparaginase"/>
    <property type="match status" value="1"/>
</dbReference>
<feature type="active site" evidence="7">
    <location>
        <position position="112"/>
    </location>
</feature>
<reference evidence="12 15" key="2">
    <citation type="submission" date="2018-08" db="EMBL/GenBank/DDBJ databases">
        <title>Complete genome of the Arcobacter molluscorum type strain LMG 25693.</title>
        <authorList>
            <person name="Miller W.G."/>
            <person name="Yee E."/>
            <person name="Bono J.L."/>
        </authorList>
    </citation>
    <scope>NUCLEOTIDE SEQUENCE [LARGE SCALE GENOMIC DNA]</scope>
    <source>
        <strain evidence="12 15">CECT 7696</strain>
    </source>
</reference>
<feature type="binding site" evidence="5">
    <location>
        <position position="79"/>
    </location>
    <ligand>
        <name>substrate</name>
    </ligand>
</feature>
<feature type="binding site" evidence="5">
    <location>
        <begin position="112"/>
        <end position="113"/>
    </location>
    <ligand>
        <name>substrate</name>
    </ligand>
</feature>
<dbReference type="InterPro" id="IPR036152">
    <property type="entry name" value="Asp/glu_Ase-like_sf"/>
</dbReference>
<dbReference type="PANTHER" id="PTHR11707:SF28">
    <property type="entry name" value="60 KDA LYSOPHOSPHOLIPASE"/>
    <property type="match status" value="1"/>
</dbReference>